<reference evidence="3" key="1">
    <citation type="submission" date="2018-05" db="EMBL/GenBank/DDBJ databases">
        <title>Ignatzschineria dubaiensis sp. nov., isolated from necrotic foot tissues of dromedaries (Camelus dromedarius) and associated maggots in Dubai, United Arab Emirates.</title>
        <authorList>
            <person name="Tsang C.C."/>
            <person name="Tang J.Y.M."/>
            <person name="Fong J.Y.H."/>
            <person name="Kinne J."/>
            <person name="Lee H.H."/>
            <person name="Joseph M."/>
            <person name="Jose S."/>
            <person name="Schuster R.K."/>
            <person name="Tang Y."/>
            <person name="Sivakumar S."/>
            <person name="Chen J.H.K."/>
            <person name="Teng J.L.L."/>
            <person name="Lau S.K.P."/>
            <person name="Wernery U."/>
            <person name="Woo P.C.Y."/>
        </authorList>
    </citation>
    <scope>NUCLEOTIDE SEQUENCE [LARGE SCALE GENOMIC DNA]</scope>
    <source>
        <strain evidence="3">KCTC 22644</strain>
    </source>
</reference>
<name>A0A2U2ADL2_9GAMM</name>
<evidence type="ECO:0008006" key="4">
    <source>
        <dbReference type="Google" id="ProtNLM"/>
    </source>
</evidence>
<dbReference type="EMBL" id="QEWQ01000004">
    <property type="protein sequence ID" value="PWD80746.1"/>
    <property type="molecule type" value="Genomic_DNA"/>
</dbReference>
<keyword evidence="1" id="KW-0472">Membrane</keyword>
<feature type="transmembrane region" description="Helical" evidence="1">
    <location>
        <begin position="32"/>
        <end position="57"/>
    </location>
</feature>
<evidence type="ECO:0000256" key="1">
    <source>
        <dbReference type="SAM" id="Phobius"/>
    </source>
</evidence>
<gene>
    <name evidence="2" type="ORF">DC083_06445</name>
</gene>
<protein>
    <recommendedName>
        <fullName evidence="4">DUF3592 domain-containing protein</fullName>
    </recommendedName>
</protein>
<organism evidence="2 3">
    <name type="scientific">Ignatzschineria ureiclastica</name>
    <dbReference type="NCBI Taxonomy" id="472582"/>
    <lineage>
        <taxon>Bacteria</taxon>
        <taxon>Pseudomonadati</taxon>
        <taxon>Pseudomonadota</taxon>
        <taxon>Gammaproteobacteria</taxon>
        <taxon>Cardiobacteriales</taxon>
        <taxon>Ignatzschineriaceae</taxon>
        <taxon>Ignatzschineria</taxon>
    </lineage>
</organism>
<dbReference type="OrthoDB" id="2242169at2"/>
<dbReference type="AlphaFoldDB" id="A0A2U2ADL2"/>
<proteinExistence type="predicted"/>
<feature type="transmembrane region" description="Helical" evidence="1">
    <location>
        <begin position="7"/>
        <end position="26"/>
    </location>
</feature>
<dbReference type="RefSeq" id="WP_109189402.1">
    <property type="nucleotide sequence ID" value="NZ_BMYA01000002.1"/>
</dbReference>
<dbReference type="Proteomes" id="UP000245020">
    <property type="component" value="Unassembled WGS sequence"/>
</dbReference>
<keyword evidence="3" id="KW-1185">Reference proteome</keyword>
<evidence type="ECO:0000313" key="3">
    <source>
        <dbReference type="Proteomes" id="UP000245020"/>
    </source>
</evidence>
<comment type="caution">
    <text evidence="2">The sequence shown here is derived from an EMBL/GenBank/DDBJ whole genome shotgun (WGS) entry which is preliminary data.</text>
</comment>
<sequence>MIKQAIGYLILLAILFILWGSAFILGQKGEIGGFWVAFGLGSIFALILLSLIVYQLLQRRKKSIVLRDYALIESQLLKVEDQDGRYFYVHTVWLDPETEVKYYFKSDYVEYDPTEFLLKRTIPVKISRRNYKLYLVDLSFLPKLA</sequence>
<keyword evidence="1" id="KW-1133">Transmembrane helix</keyword>
<evidence type="ECO:0000313" key="2">
    <source>
        <dbReference type="EMBL" id="PWD80746.1"/>
    </source>
</evidence>
<accession>A0A2U2ADL2</accession>
<keyword evidence="1" id="KW-0812">Transmembrane</keyword>